<reference evidence="4" key="2">
    <citation type="submission" date="2025-08" db="UniProtKB">
        <authorList>
            <consortium name="RefSeq"/>
        </authorList>
    </citation>
    <scope>IDENTIFICATION</scope>
    <source>
        <tissue evidence="4">Leaf</tissue>
    </source>
</reference>
<feature type="domain" description="CCHC-type" evidence="2">
    <location>
        <begin position="136"/>
        <end position="151"/>
    </location>
</feature>
<keyword evidence="1" id="KW-0479">Metal-binding</keyword>
<evidence type="ECO:0000256" key="1">
    <source>
        <dbReference type="PROSITE-ProRule" id="PRU00047"/>
    </source>
</evidence>
<proteinExistence type="predicted"/>
<dbReference type="PROSITE" id="PS50158">
    <property type="entry name" value="ZF_CCHC"/>
    <property type="match status" value="1"/>
</dbReference>
<accession>A0A9W3D8S7</accession>
<evidence type="ECO:0000259" key="2">
    <source>
        <dbReference type="PROSITE" id="PS50158"/>
    </source>
</evidence>
<dbReference type="GeneID" id="130508578"/>
<dbReference type="GO" id="GO:0003676">
    <property type="term" value="F:nucleic acid binding"/>
    <property type="evidence" value="ECO:0007669"/>
    <property type="project" value="InterPro"/>
</dbReference>
<dbReference type="InterPro" id="IPR036875">
    <property type="entry name" value="Znf_CCHC_sf"/>
</dbReference>
<dbReference type="InterPro" id="IPR001878">
    <property type="entry name" value="Znf_CCHC"/>
</dbReference>
<organism evidence="3 4">
    <name type="scientific">Raphanus sativus</name>
    <name type="common">Radish</name>
    <name type="synonym">Raphanus raphanistrum var. sativus</name>
    <dbReference type="NCBI Taxonomy" id="3726"/>
    <lineage>
        <taxon>Eukaryota</taxon>
        <taxon>Viridiplantae</taxon>
        <taxon>Streptophyta</taxon>
        <taxon>Embryophyta</taxon>
        <taxon>Tracheophyta</taxon>
        <taxon>Spermatophyta</taxon>
        <taxon>Magnoliopsida</taxon>
        <taxon>eudicotyledons</taxon>
        <taxon>Gunneridae</taxon>
        <taxon>Pentapetalae</taxon>
        <taxon>rosids</taxon>
        <taxon>malvids</taxon>
        <taxon>Brassicales</taxon>
        <taxon>Brassicaceae</taxon>
        <taxon>Brassiceae</taxon>
        <taxon>Raphanus</taxon>
    </lineage>
</organism>
<keyword evidence="1" id="KW-0862">Zinc</keyword>
<keyword evidence="1" id="KW-0863">Zinc-finger</keyword>
<dbReference type="OrthoDB" id="1102029at2759"/>
<gene>
    <name evidence="4" type="primary">LOC130508578</name>
</gene>
<dbReference type="KEGG" id="rsz:130508578"/>
<evidence type="ECO:0000313" key="4">
    <source>
        <dbReference type="RefSeq" id="XP_056860136.1"/>
    </source>
</evidence>
<evidence type="ECO:0000313" key="3">
    <source>
        <dbReference type="Proteomes" id="UP000504610"/>
    </source>
</evidence>
<dbReference type="RefSeq" id="XP_056860136.1">
    <property type="nucleotide sequence ID" value="XM_057004156.1"/>
</dbReference>
<dbReference type="SMART" id="SM00343">
    <property type="entry name" value="ZnF_C2HC"/>
    <property type="match status" value="2"/>
</dbReference>
<name>A0A9W3D8S7_RAPSA</name>
<protein>
    <submittedName>
        <fullName evidence="4">Uncharacterized protein LOC130508578</fullName>
    </submittedName>
</protein>
<reference evidence="3" key="1">
    <citation type="journal article" date="2019" name="Database">
        <title>The radish genome database (RadishGD): an integrated information resource for radish genomics.</title>
        <authorList>
            <person name="Yu H.J."/>
            <person name="Baek S."/>
            <person name="Lee Y.J."/>
            <person name="Cho A."/>
            <person name="Mun J.H."/>
        </authorList>
    </citation>
    <scope>NUCLEOTIDE SEQUENCE [LARGE SCALE GENOMIC DNA]</scope>
    <source>
        <strain evidence="3">cv. WK10039</strain>
    </source>
</reference>
<dbReference type="Proteomes" id="UP000504610">
    <property type="component" value="Chromosome 2"/>
</dbReference>
<dbReference type="Gene3D" id="4.10.60.10">
    <property type="entry name" value="Zinc finger, CCHC-type"/>
    <property type="match status" value="1"/>
</dbReference>
<dbReference type="AlphaFoldDB" id="A0A9W3D8S7"/>
<sequence>MFAGNHFDEEDLMRMFLNGMRVDLRGRCSVVTYTSLEDLVEKAVVQEACLAEEQKHSEAAQPKSEKILGSHKRISEQSGKPSCARCHRYHFGDCVKCFACGRLSHVAKYCRFTIVDGTGTGQGAAPTTLAAASKNCYGCDQPGHIFRDCPRGHATLPPPPKRQAIDP</sequence>
<dbReference type="SUPFAM" id="SSF57756">
    <property type="entry name" value="Retrovirus zinc finger-like domains"/>
    <property type="match status" value="1"/>
</dbReference>
<keyword evidence="3" id="KW-1185">Reference proteome</keyword>
<dbReference type="GO" id="GO:0008270">
    <property type="term" value="F:zinc ion binding"/>
    <property type="evidence" value="ECO:0007669"/>
    <property type="project" value="UniProtKB-KW"/>
</dbReference>